<protein>
    <recommendedName>
        <fullName evidence="2">DNA repair protein RecN</fullName>
    </recommendedName>
    <alternativeName>
        <fullName evidence="7">Recombination protein N</fullName>
    </alternativeName>
</protein>
<dbReference type="InterPro" id="IPR038729">
    <property type="entry name" value="Rad50/SbcC_AAA"/>
</dbReference>
<evidence type="ECO:0000256" key="2">
    <source>
        <dbReference type="ARBA" id="ARBA00021315"/>
    </source>
</evidence>
<dbReference type="Gene3D" id="3.40.50.300">
    <property type="entry name" value="P-loop containing nucleotide triphosphate hydrolases"/>
    <property type="match status" value="2"/>
</dbReference>
<dbReference type="InterPro" id="IPR027417">
    <property type="entry name" value="P-loop_NTPase"/>
</dbReference>
<evidence type="ECO:0000256" key="3">
    <source>
        <dbReference type="ARBA" id="ARBA00022741"/>
    </source>
</evidence>
<keyword evidence="10" id="KW-0614">Plasmid</keyword>
<evidence type="ECO:0000256" key="8">
    <source>
        <dbReference type="SAM" id="Coils"/>
    </source>
</evidence>
<dbReference type="EMBL" id="CP096564">
    <property type="protein sequence ID" value="UPU46223.1"/>
    <property type="molecule type" value="Genomic_DNA"/>
</dbReference>
<name>A0AB38RLK3_RHOSG</name>
<evidence type="ECO:0000256" key="7">
    <source>
        <dbReference type="ARBA" id="ARBA00033408"/>
    </source>
</evidence>
<dbReference type="GO" id="GO:0006310">
    <property type="term" value="P:DNA recombination"/>
    <property type="evidence" value="ECO:0007669"/>
    <property type="project" value="InterPro"/>
</dbReference>
<dbReference type="GO" id="GO:0006302">
    <property type="term" value="P:double-strand break repair"/>
    <property type="evidence" value="ECO:0007669"/>
    <property type="project" value="InterPro"/>
</dbReference>
<dbReference type="GO" id="GO:0016887">
    <property type="term" value="F:ATP hydrolysis activity"/>
    <property type="evidence" value="ECO:0007669"/>
    <property type="project" value="InterPro"/>
</dbReference>
<comment type="similarity">
    <text evidence="1">Belongs to the RecN family.</text>
</comment>
<keyword evidence="3" id="KW-0547">Nucleotide-binding</keyword>
<dbReference type="RefSeq" id="WP_082893253.1">
    <property type="nucleotide sequence ID" value="NZ_CP096564.1"/>
</dbReference>
<keyword evidence="11" id="KW-1185">Reference proteome</keyword>
<keyword evidence="5" id="KW-0067">ATP-binding</keyword>
<accession>A0AB38RLK3</accession>
<evidence type="ECO:0000313" key="10">
    <source>
        <dbReference type="EMBL" id="UPU46223.1"/>
    </source>
</evidence>
<evidence type="ECO:0000256" key="6">
    <source>
        <dbReference type="ARBA" id="ARBA00023204"/>
    </source>
</evidence>
<dbReference type="InterPro" id="IPR004604">
    <property type="entry name" value="DNA_recomb/repair_RecN"/>
</dbReference>
<evidence type="ECO:0000256" key="4">
    <source>
        <dbReference type="ARBA" id="ARBA00022763"/>
    </source>
</evidence>
<sequence length="630" mass="69292">MMTLSNDPGGKPSVHIERLQVEAEGFLAGLDLRFSPGLNVIIGARGTGKTSIVELIRFCTGAGAFTEKAKTQGNQQAIAILDGGAVTLTIRDNDSIYTISRSASGHTSTSPGAGNISCTVLAQNEIEAVGAQTAGRLHLLDRFRTDREVRERNIDSFRSQLRSLTTEISTLISDGRAISEEIESLQPIESELAAARQHQQQLLEDSQATQEQQTELKDLQEIGQRIAMRESVLEQDKSHVKEFQSQLDRLRSATTQILMPWPSHAGSDLIADDRPRLEHISYMLQQAAGELLAIEQGITNAAESTTSLRAVIDVQSRQVRQQLDTVQTGIGQASQRVAELEEKHGRLEALKNLLTIRAERFHSIASDRNEIYTKLDLLRDEIFRERDAVATKLNSSLAPTVRIRMSRSENSEQYRAAIVSGLRGSGIHYNSLAPQIAREVSPHELVTWIENGTYENLSAALGIAPERASSVIRALQHHATADIISAVIEDGATLELLDGPEYKPSDRLSIGQRCTVVLPILLGHHGDPLILDQPEDHLDNAFIASTLVSALRKRLPKDQFIFTSHNANIPVLGEADRVIAMNSDGEHGFVSHQGSLDEISTVQAVTKIMEGGVRAFETRSEFYQRERDAK</sequence>
<feature type="coiled-coil region" evidence="8">
    <location>
        <begin position="323"/>
        <end position="357"/>
    </location>
</feature>
<proteinExistence type="inferred from homology"/>
<dbReference type="GO" id="GO:0005524">
    <property type="term" value="F:ATP binding"/>
    <property type="evidence" value="ECO:0007669"/>
    <property type="project" value="UniProtKB-KW"/>
</dbReference>
<feature type="domain" description="Rad50/SbcC-type AAA" evidence="9">
    <location>
        <begin position="28"/>
        <end position="221"/>
    </location>
</feature>
<evidence type="ECO:0000256" key="1">
    <source>
        <dbReference type="ARBA" id="ARBA00009441"/>
    </source>
</evidence>
<keyword evidence="8" id="KW-0175">Coiled coil</keyword>
<dbReference type="PANTHER" id="PTHR11059:SF0">
    <property type="entry name" value="DNA REPAIR PROTEIN RECN"/>
    <property type="match status" value="1"/>
</dbReference>
<dbReference type="SUPFAM" id="SSF52540">
    <property type="entry name" value="P-loop containing nucleoside triphosphate hydrolases"/>
    <property type="match status" value="1"/>
</dbReference>
<geneLocation type="plasmid" evidence="10 11">
    <name>pdjl-6-1</name>
</geneLocation>
<dbReference type="Pfam" id="PF13476">
    <property type="entry name" value="AAA_23"/>
    <property type="match status" value="1"/>
</dbReference>
<organism evidence="10 11">
    <name type="scientific">Rhodococcus qingshengii JCM 15477</name>
    <dbReference type="NCBI Taxonomy" id="1303681"/>
    <lineage>
        <taxon>Bacteria</taxon>
        <taxon>Bacillati</taxon>
        <taxon>Actinomycetota</taxon>
        <taxon>Actinomycetes</taxon>
        <taxon>Mycobacteriales</taxon>
        <taxon>Nocardiaceae</taxon>
        <taxon>Rhodococcus</taxon>
        <taxon>Rhodococcus erythropolis group</taxon>
    </lineage>
</organism>
<evidence type="ECO:0000313" key="11">
    <source>
        <dbReference type="Proteomes" id="UP000831484"/>
    </source>
</evidence>
<keyword evidence="6" id="KW-0234">DNA repair</keyword>
<dbReference type="AlphaFoldDB" id="A0AB38RLK3"/>
<evidence type="ECO:0000259" key="9">
    <source>
        <dbReference type="Pfam" id="PF13476"/>
    </source>
</evidence>
<evidence type="ECO:0000256" key="5">
    <source>
        <dbReference type="ARBA" id="ARBA00022840"/>
    </source>
</evidence>
<dbReference type="Proteomes" id="UP000831484">
    <property type="component" value="Plasmid pdjl-6-1"/>
</dbReference>
<reference evidence="11" key="1">
    <citation type="journal article" date="2022" name="Environ. Microbiol.">
        <title>Functional analysis, diversity, and distribution of carbendazim hydrolases MheI and CbmA, responsible for the initial step in carbendazim degradation.</title>
        <authorList>
            <person name="Zhang M."/>
            <person name="Bai X."/>
            <person name="Li Q."/>
            <person name="Zhang L."/>
            <person name="Zhu Q."/>
            <person name="Gao S."/>
            <person name="Ke Z."/>
            <person name="Jiang M."/>
            <person name="Hu J."/>
            <person name="Qiu J."/>
            <person name="Hong Q."/>
        </authorList>
    </citation>
    <scope>NUCLEOTIDE SEQUENCE [LARGE SCALE GENOMIC DNA]</scope>
    <source>
        <strain evidence="11">djl-6</strain>
    </source>
</reference>
<dbReference type="PANTHER" id="PTHR11059">
    <property type="entry name" value="DNA REPAIR PROTEIN RECN"/>
    <property type="match status" value="1"/>
</dbReference>
<keyword evidence="4" id="KW-0227">DNA damage</keyword>
<gene>
    <name evidence="10" type="ORF">M0639_29695</name>
</gene>